<name>A9G9U7_SORC5</name>
<dbReference type="BioCyc" id="SCEL448385:SCE_RS46440-MONOMER"/>
<dbReference type="AlphaFoldDB" id="A9G9U7"/>
<keyword evidence="2" id="KW-1185">Reference proteome</keyword>
<dbReference type="Proteomes" id="UP000002139">
    <property type="component" value="Chromosome"/>
</dbReference>
<protein>
    <recommendedName>
        <fullName evidence="3">THIF-type NAD/FAD binding fold domain-containing protein</fullName>
    </recommendedName>
</protein>
<sequence>MIRSRSPEESPASERAAGAPAVHVFRDGKLGARCAELLTGAGARVTTSALDAGAPGALPDAVIVLATDRPRPAAAHALDAAAFAARVAWTSGTLLAHELRIGPSIVPGRTPCFACFSRRVRSVALDLEAHDALEALGASGDLRPWFQGELAAVTEQAAALLAAEALALSKERGAPEPPRAGAARMGRFWECDVTSGALRARRFARVGLCGRCAAGEHAAGRGASLAGYFAEHPLAIAGSSGVGGDR</sequence>
<dbReference type="HOGENOM" id="CLU_1128471_0_0_7"/>
<proteinExistence type="predicted"/>
<dbReference type="STRING" id="448385.sce9067"/>
<dbReference type="Gene3D" id="3.40.50.720">
    <property type="entry name" value="NAD(P)-binding Rossmann-like Domain"/>
    <property type="match status" value="1"/>
</dbReference>
<dbReference type="OrthoDB" id="2679713at2"/>
<organism evidence="1 2">
    <name type="scientific">Sorangium cellulosum (strain So ce56)</name>
    <name type="common">Polyangium cellulosum (strain So ce56)</name>
    <dbReference type="NCBI Taxonomy" id="448385"/>
    <lineage>
        <taxon>Bacteria</taxon>
        <taxon>Pseudomonadati</taxon>
        <taxon>Myxococcota</taxon>
        <taxon>Polyangia</taxon>
        <taxon>Polyangiales</taxon>
        <taxon>Polyangiaceae</taxon>
        <taxon>Sorangium</taxon>
    </lineage>
</organism>
<evidence type="ECO:0000313" key="2">
    <source>
        <dbReference type="Proteomes" id="UP000002139"/>
    </source>
</evidence>
<gene>
    <name evidence="1" type="ordered locus">sce9067</name>
</gene>
<dbReference type="KEGG" id="scl:sce9067"/>
<accession>A9G9U7</accession>
<reference evidence="1 2" key="1">
    <citation type="journal article" date="2007" name="Nat. Biotechnol.">
        <title>Complete genome sequence of the myxobacterium Sorangium cellulosum.</title>
        <authorList>
            <person name="Schneiker S."/>
            <person name="Perlova O."/>
            <person name="Kaiser O."/>
            <person name="Gerth K."/>
            <person name="Alici A."/>
            <person name="Altmeyer M.O."/>
            <person name="Bartels D."/>
            <person name="Bekel T."/>
            <person name="Beyer S."/>
            <person name="Bode E."/>
            <person name="Bode H.B."/>
            <person name="Bolten C.J."/>
            <person name="Choudhuri J.V."/>
            <person name="Doss S."/>
            <person name="Elnakady Y.A."/>
            <person name="Frank B."/>
            <person name="Gaigalat L."/>
            <person name="Goesmann A."/>
            <person name="Groeger C."/>
            <person name="Gross F."/>
            <person name="Jelsbak L."/>
            <person name="Jelsbak L."/>
            <person name="Kalinowski J."/>
            <person name="Kegler C."/>
            <person name="Knauber T."/>
            <person name="Konietzny S."/>
            <person name="Kopp M."/>
            <person name="Krause L."/>
            <person name="Krug D."/>
            <person name="Linke B."/>
            <person name="Mahmud T."/>
            <person name="Martinez-Arias R."/>
            <person name="McHardy A.C."/>
            <person name="Merai M."/>
            <person name="Meyer F."/>
            <person name="Mormann S."/>
            <person name="Munoz-Dorado J."/>
            <person name="Perez J."/>
            <person name="Pradella S."/>
            <person name="Rachid S."/>
            <person name="Raddatz G."/>
            <person name="Rosenau F."/>
            <person name="Rueckert C."/>
            <person name="Sasse F."/>
            <person name="Scharfe M."/>
            <person name="Schuster S.C."/>
            <person name="Suen G."/>
            <person name="Treuner-Lange A."/>
            <person name="Velicer G.J."/>
            <person name="Vorholter F.-J."/>
            <person name="Weissman K.J."/>
            <person name="Welch R.D."/>
            <person name="Wenzel S.C."/>
            <person name="Whitworth D.E."/>
            <person name="Wilhelm S."/>
            <person name="Wittmann C."/>
            <person name="Bloecker H."/>
            <person name="Puehler A."/>
            <person name="Mueller R."/>
        </authorList>
    </citation>
    <scope>NUCLEOTIDE SEQUENCE [LARGE SCALE GENOMIC DNA]</scope>
    <source>
        <strain evidence="2">So ce56</strain>
    </source>
</reference>
<dbReference type="RefSeq" id="WP_012241678.1">
    <property type="nucleotide sequence ID" value="NC_010162.1"/>
</dbReference>
<evidence type="ECO:0000313" key="1">
    <source>
        <dbReference type="EMBL" id="CAN99239.1"/>
    </source>
</evidence>
<evidence type="ECO:0008006" key="3">
    <source>
        <dbReference type="Google" id="ProtNLM"/>
    </source>
</evidence>
<dbReference type="EMBL" id="AM746676">
    <property type="protein sequence ID" value="CAN99239.1"/>
    <property type="molecule type" value="Genomic_DNA"/>
</dbReference>